<organism evidence="1">
    <name type="scientific">bioreactor metagenome</name>
    <dbReference type="NCBI Taxonomy" id="1076179"/>
    <lineage>
        <taxon>unclassified sequences</taxon>
        <taxon>metagenomes</taxon>
        <taxon>ecological metagenomes</taxon>
    </lineage>
</organism>
<reference evidence="1" key="1">
    <citation type="submission" date="2019-08" db="EMBL/GenBank/DDBJ databases">
        <authorList>
            <person name="Kucharzyk K."/>
            <person name="Murdoch R.W."/>
            <person name="Higgins S."/>
            <person name="Loffler F."/>
        </authorList>
    </citation>
    <scope>NUCLEOTIDE SEQUENCE</scope>
</reference>
<sequence length="108" mass="12211">MFEGIIIKSIDTCDTGFIFRQPAKADAKICCAVCLALISIASLPEAKLTVYDFLCKRLKGLKRVNRFKILGKSKINIGRPQPFRSLLLAILRVIRDKLIDKSDNFLLR</sequence>
<name>A0A644ZX30_9ZZZZ</name>
<evidence type="ECO:0000313" key="1">
    <source>
        <dbReference type="EMBL" id="MPM43193.1"/>
    </source>
</evidence>
<dbReference type="EMBL" id="VSSQ01010011">
    <property type="protein sequence ID" value="MPM43193.1"/>
    <property type="molecule type" value="Genomic_DNA"/>
</dbReference>
<comment type="caution">
    <text evidence="1">The sequence shown here is derived from an EMBL/GenBank/DDBJ whole genome shotgun (WGS) entry which is preliminary data.</text>
</comment>
<gene>
    <name evidence="1" type="ORF">SDC9_89866</name>
</gene>
<dbReference type="AlphaFoldDB" id="A0A644ZX30"/>
<accession>A0A644ZX30</accession>
<protein>
    <submittedName>
        <fullName evidence="1">Uncharacterized protein</fullName>
    </submittedName>
</protein>
<proteinExistence type="predicted"/>